<feature type="compositionally biased region" description="Basic and acidic residues" evidence="1">
    <location>
        <begin position="445"/>
        <end position="454"/>
    </location>
</feature>
<feature type="region of interest" description="Disordered" evidence="1">
    <location>
        <begin position="1"/>
        <end position="31"/>
    </location>
</feature>
<dbReference type="InParanoid" id="A0A804QV85"/>
<feature type="compositionally biased region" description="Basic and acidic residues" evidence="1">
    <location>
        <begin position="278"/>
        <end position="291"/>
    </location>
</feature>
<dbReference type="Proteomes" id="UP000007305">
    <property type="component" value="Chromosome 8"/>
</dbReference>
<reference evidence="3" key="1">
    <citation type="journal article" date="2009" name="Science">
        <title>The B73 maize genome: complexity, diversity, and dynamics.</title>
        <authorList>
            <person name="Schnable P.S."/>
            <person name="Ware D."/>
            <person name="Fulton R.S."/>
            <person name="Stein J.C."/>
            <person name="Wei F."/>
            <person name="Pasternak S."/>
            <person name="Liang C."/>
            <person name="Zhang J."/>
            <person name="Fulton L."/>
            <person name="Graves T.A."/>
            <person name="Minx P."/>
            <person name="Reily A.D."/>
            <person name="Courtney L."/>
            <person name="Kruchowski S.S."/>
            <person name="Tomlinson C."/>
            <person name="Strong C."/>
            <person name="Delehaunty K."/>
            <person name="Fronick C."/>
            <person name="Courtney B."/>
            <person name="Rock S.M."/>
            <person name="Belter E."/>
            <person name="Du F."/>
            <person name="Kim K."/>
            <person name="Abbott R.M."/>
            <person name="Cotton M."/>
            <person name="Levy A."/>
            <person name="Marchetto P."/>
            <person name="Ochoa K."/>
            <person name="Jackson S.M."/>
            <person name="Gillam B."/>
            <person name="Chen W."/>
            <person name="Yan L."/>
            <person name="Higginbotham J."/>
            <person name="Cardenas M."/>
            <person name="Waligorski J."/>
            <person name="Applebaum E."/>
            <person name="Phelps L."/>
            <person name="Falcone J."/>
            <person name="Kanchi K."/>
            <person name="Thane T."/>
            <person name="Scimone A."/>
            <person name="Thane N."/>
            <person name="Henke J."/>
            <person name="Wang T."/>
            <person name="Ruppert J."/>
            <person name="Shah N."/>
            <person name="Rotter K."/>
            <person name="Hodges J."/>
            <person name="Ingenthron E."/>
            <person name="Cordes M."/>
            <person name="Kohlberg S."/>
            <person name="Sgro J."/>
            <person name="Delgado B."/>
            <person name="Mead K."/>
            <person name="Chinwalla A."/>
            <person name="Leonard S."/>
            <person name="Crouse K."/>
            <person name="Collura K."/>
            <person name="Kudrna D."/>
            <person name="Currie J."/>
            <person name="He R."/>
            <person name="Angelova A."/>
            <person name="Rajasekar S."/>
            <person name="Mueller T."/>
            <person name="Lomeli R."/>
            <person name="Scara G."/>
            <person name="Ko A."/>
            <person name="Delaney K."/>
            <person name="Wissotski M."/>
            <person name="Lopez G."/>
            <person name="Campos D."/>
            <person name="Braidotti M."/>
            <person name="Ashley E."/>
            <person name="Golser W."/>
            <person name="Kim H."/>
            <person name="Lee S."/>
            <person name="Lin J."/>
            <person name="Dujmic Z."/>
            <person name="Kim W."/>
            <person name="Talag J."/>
            <person name="Zuccolo A."/>
            <person name="Fan C."/>
            <person name="Sebastian A."/>
            <person name="Kramer M."/>
            <person name="Spiegel L."/>
            <person name="Nascimento L."/>
            <person name="Zutavern T."/>
            <person name="Miller B."/>
            <person name="Ambroise C."/>
            <person name="Muller S."/>
            <person name="Spooner W."/>
            <person name="Narechania A."/>
            <person name="Ren L."/>
            <person name="Wei S."/>
            <person name="Kumari S."/>
            <person name="Faga B."/>
            <person name="Levy M.J."/>
            <person name="McMahan L."/>
            <person name="Van Buren P."/>
            <person name="Vaughn M.W."/>
            <person name="Ying K."/>
            <person name="Yeh C.-T."/>
            <person name="Emrich S.J."/>
            <person name="Jia Y."/>
            <person name="Kalyanaraman A."/>
            <person name="Hsia A.-P."/>
            <person name="Barbazuk W.B."/>
            <person name="Baucom R.S."/>
            <person name="Brutnell T.P."/>
            <person name="Carpita N.C."/>
            <person name="Chaparro C."/>
            <person name="Chia J.-M."/>
            <person name="Deragon J.-M."/>
            <person name="Estill J.C."/>
            <person name="Fu Y."/>
            <person name="Jeddeloh J.A."/>
            <person name="Han Y."/>
            <person name="Lee H."/>
            <person name="Li P."/>
            <person name="Lisch D.R."/>
            <person name="Liu S."/>
            <person name="Liu Z."/>
            <person name="Nagel D.H."/>
            <person name="McCann M.C."/>
            <person name="SanMiguel P."/>
            <person name="Myers A.M."/>
            <person name="Nettleton D."/>
            <person name="Nguyen J."/>
            <person name="Penning B.W."/>
            <person name="Ponnala L."/>
            <person name="Schneider K.L."/>
            <person name="Schwartz D.C."/>
            <person name="Sharma A."/>
            <person name="Soderlund C."/>
            <person name="Springer N.M."/>
            <person name="Sun Q."/>
            <person name="Wang H."/>
            <person name="Waterman M."/>
            <person name="Westerman R."/>
            <person name="Wolfgruber T.K."/>
            <person name="Yang L."/>
            <person name="Yu Y."/>
            <person name="Zhang L."/>
            <person name="Zhou S."/>
            <person name="Zhu Q."/>
            <person name="Bennetzen J.L."/>
            <person name="Dawe R.K."/>
            <person name="Jiang J."/>
            <person name="Jiang N."/>
            <person name="Presting G.G."/>
            <person name="Wessler S.R."/>
            <person name="Aluru S."/>
            <person name="Martienssen R.A."/>
            <person name="Clifton S.W."/>
            <person name="McCombie W.R."/>
            <person name="Wing R.A."/>
            <person name="Wilson R.K."/>
        </authorList>
    </citation>
    <scope>NUCLEOTIDE SEQUENCE [LARGE SCALE GENOMIC DNA]</scope>
    <source>
        <strain evidence="3">cv. B73</strain>
    </source>
</reference>
<gene>
    <name evidence="2" type="primary">LOC103636512</name>
</gene>
<organism evidence="2 3">
    <name type="scientific">Zea mays</name>
    <name type="common">Maize</name>
    <dbReference type="NCBI Taxonomy" id="4577"/>
    <lineage>
        <taxon>Eukaryota</taxon>
        <taxon>Viridiplantae</taxon>
        <taxon>Streptophyta</taxon>
        <taxon>Embryophyta</taxon>
        <taxon>Tracheophyta</taxon>
        <taxon>Spermatophyta</taxon>
        <taxon>Magnoliopsida</taxon>
        <taxon>Liliopsida</taxon>
        <taxon>Poales</taxon>
        <taxon>Poaceae</taxon>
        <taxon>PACMAD clade</taxon>
        <taxon>Panicoideae</taxon>
        <taxon>Andropogonodae</taxon>
        <taxon>Andropogoneae</taxon>
        <taxon>Tripsacinae</taxon>
        <taxon>Zea</taxon>
    </lineage>
</organism>
<name>A0A804QV85_MAIZE</name>
<evidence type="ECO:0000313" key="3">
    <source>
        <dbReference type="Proteomes" id="UP000007305"/>
    </source>
</evidence>
<keyword evidence="3" id="KW-1185">Reference proteome</keyword>
<accession>A0A804QV85</accession>
<feature type="compositionally biased region" description="Basic and acidic residues" evidence="1">
    <location>
        <begin position="361"/>
        <end position="391"/>
    </location>
</feature>
<dbReference type="EnsemblPlants" id="Zm00001eb367950_T001">
    <property type="protein sequence ID" value="Zm00001eb367950_P001"/>
    <property type="gene ID" value="Zm00001eb367950"/>
</dbReference>
<feature type="compositionally biased region" description="Basic residues" evidence="1">
    <location>
        <begin position="402"/>
        <end position="414"/>
    </location>
</feature>
<evidence type="ECO:0000313" key="2">
    <source>
        <dbReference type="EnsemblPlants" id="Zm00001eb367950_P001"/>
    </source>
</evidence>
<sequence length="465" mass="50074">MATGGANPRARAQAASQHEAEPLAGDVALDRREPDAAALQVVLDPQVHLVVVPDHVRRQGHHVRVPERQAPHAVGSPALSGDLVQQPVPRHRHLRAIEQQGHGREPRRRRRAPLGHAEAGVERFLECEAGVLERGEKGLRLFQELGFDGGVGVPEEEGELRAGVHHRLPCAGVVRRENRRRDRQGLAADADAEELDGVGHAVEVGERRGGLVQRRVVERQEGEVAVAEQQHAGVVPVGDAVREAARAGLGDEGERAPVHPQQPGRGDGVGRGVVRGGHAAERGPQRRRVADGEDVGGERAVGGGPVRVRQRHAAPARGGVAGRRRRQVPGAAARGAAGHGGERGRGPGAERVGSSGRGAPRRAEQPGELAARVEHHGDVLRRRADGERDGEADVVVEPQLARRPRQRPHRHLPRAQRERARLGPARLAGDRPRPRRGDEQDEETSEQRWRHGGDCDPAAGAYARM</sequence>
<reference evidence="2" key="3">
    <citation type="submission" date="2021-05" db="UniProtKB">
        <authorList>
            <consortium name="EnsemblPlants"/>
        </authorList>
    </citation>
    <scope>IDENTIFICATION</scope>
    <source>
        <strain evidence="2">cv. B73</strain>
    </source>
</reference>
<feature type="region of interest" description="Disordered" evidence="1">
    <location>
        <begin position="249"/>
        <end position="465"/>
    </location>
</feature>
<evidence type="ECO:0000256" key="1">
    <source>
        <dbReference type="SAM" id="MobiDB-lite"/>
    </source>
</evidence>
<feature type="compositionally biased region" description="Basic and acidic residues" evidence="1">
    <location>
        <begin position="428"/>
        <end position="438"/>
    </location>
</feature>
<dbReference type="Gramene" id="Zm00001eb367950_T001">
    <property type="protein sequence ID" value="Zm00001eb367950_P001"/>
    <property type="gene ID" value="Zm00001eb367950"/>
</dbReference>
<reference evidence="2" key="2">
    <citation type="submission" date="2019-07" db="EMBL/GenBank/DDBJ databases">
        <authorList>
            <person name="Seetharam A."/>
            <person name="Woodhouse M."/>
            <person name="Cannon E."/>
        </authorList>
    </citation>
    <scope>NUCLEOTIDE SEQUENCE [LARGE SCALE GENOMIC DNA]</scope>
    <source>
        <strain evidence="2">cv. B73</strain>
    </source>
</reference>
<dbReference type="AlphaFoldDB" id="A0A804QV85"/>
<protein>
    <submittedName>
        <fullName evidence="2">Uncharacterized protein</fullName>
    </submittedName>
</protein>
<feature type="compositionally biased region" description="Gly residues" evidence="1">
    <location>
        <begin position="265"/>
        <end position="275"/>
    </location>
</feature>
<proteinExistence type="predicted"/>